<evidence type="ECO:0000313" key="6">
    <source>
        <dbReference type="Proteomes" id="UP000175691"/>
    </source>
</evidence>
<proteinExistence type="inferred from homology"/>
<name>A0A1E7ZBL3_9ALTE</name>
<evidence type="ECO:0000256" key="1">
    <source>
        <dbReference type="ARBA" id="ARBA00009477"/>
    </source>
</evidence>
<dbReference type="Pfam" id="PF25967">
    <property type="entry name" value="RND-MFP_C"/>
    <property type="match status" value="1"/>
</dbReference>
<dbReference type="RefSeq" id="WP_070125226.1">
    <property type="nucleotide sequence ID" value="NZ_MDHN01000021.1"/>
</dbReference>
<accession>A0A1E7ZBL3</accession>
<keyword evidence="6" id="KW-1185">Reference proteome</keyword>
<feature type="domain" description="Multidrug resistance protein MdtA-like C-terminal permuted SH3" evidence="4">
    <location>
        <begin position="291"/>
        <end position="346"/>
    </location>
</feature>
<evidence type="ECO:0000259" key="4">
    <source>
        <dbReference type="Pfam" id="PF25967"/>
    </source>
</evidence>
<dbReference type="AlphaFoldDB" id="A0A1E7ZBL3"/>
<comment type="similarity">
    <text evidence="1">Belongs to the membrane fusion protein (MFP) (TC 8.A.1) family.</text>
</comment>
<sequence length="365" mass="40635">MKNRISINRLMAVMLTALVALSACSDDKQGEQQKQPPLVQTFTVSANDQTVVRHFVARVDALSTVDLSFQVAGRINRLAERQGVVIPKGDLLAALEPQDYELSLKQAEASFRKAKSDFERGKQLQQDKYISQSDFDGLETAYENAELAVENARLNIEYTELHAPFDALITNRLVEKFSYVQPNQSVLRVQNINYLRVHVNVPEQLMRYAVEENPVYQAFLEDENGELITNENGKPVSLSYLEHKTEINAATQTYQVTFKLPRLDSMDLLPGMALTARIVVANPVGPAGFWVPLSAVDSSGNAPFAVWLIENDTVHYQPVEVGIMRDDQVQIVSGLQPQTKLVAAGVGSLKDGMSVRKFTNRNNAL</sequence>
<dbReference type="Pfam" id="PF25876">
    <property type="entry name" value="HH_MFP_RND"/>
    <property type="match status" value="1"/>
</dbReference>
<dbReference type="Gene3D" id="1.10.287.470">
    <property type="entry name" value="Helix hairpin bin"/>
    <property type="match status" value="1"/>
</dbReference>
<feature type="domain" description="Multidrug resistance protein MdtA-like alpha-helical hairpin" evidence="3">
    <location>
        <begin position="98"/>
        <end position="159"/>
    </location>
</feature>
<dbReference type="GO" id="GO:0015562">
    <property type="term" value="F:efflux transmembrane transporter activity"/>
    <property type="evidence" value="ECO:0007669"/>
    <property type="project" value="TreeGrafter"/>
</dbReference>
<dbReference type="SUPFAM" id="SSF111369">
    <property type="entry name" value="HlyD-like secretion proteins"/>
    <property type="match status" value="1"/>
</dbReference>
<dbReference type="OrthoDB" id="1185083at2"/>
<comment type="caution">
    <text evidence="5">The sequence shown here is derived from an EMBL/GenBank/DDBJ whole genome shotgun (WGS) entry which is preliminary data.</text>
</comment>
<protein>
    <submittedName>
        <fullName evidence="5">Uncharacterized protein</fullName>
    </submittedName>
</protein>
<dbReference type="Gene3D" id="2.40.30.170">
    <property type="match status" value="1"/>
</dbReference>
<dbReference type="PROSITE" id="PS51257">
    <property type="entry name" value="PROKAR_LIPOPROTEIN"/>
    <property type="match status" value="1"/>
</dbReference>
<keyword evidence="2" id="KW-0732">Signal</keyword>
<dbReference type="Gene3D" id="2.40.50.100">
    <property type="match status" value="1"/>
</dbReference>
<dbReference type="NCBIfam" id="TIGR01730">
    <property type="entry name" value="RND_mfp"/>
    <property type="match status" value="1"/>
</dbReference>
<dbReference type="PANTHER" id="PTHR30469">
    <property type="entry name" value="MULTIDRUG RESISTANCE PROTEIN MDTA"/>
    <property type="match status" value="1"/>
</dbReference>
<reference evidence="5 6" key="1">
    <citation type="submission" date="2016-08" db="EMBL/GenBank/DDBJ databases">
        <authorList>
            <person name="Seilhamer J.J."/>
        </authorList>
    </citation>
    <scope>NUCLEOTIDE SEQUENCE [LARGE SCALE GENOMIC DNA]</scope>
    <source>
        <strain evidence="5 6">KCTC 42603</strain>
    </source>
</reference>
<dbReference type="Proteomes" id="UP000175691">
    <property type="component" value="Unassembled WGS sequence"/>
</dbReference>
<organism evidence="5 6">
    <name type="scientific">Alteromonas confluentis</name>
    <dbReference type="NCBI Taxonomy" id="1656094"/>
    <lineage>
        <taxon>Bacteria</taxon>
        <taxon>Pseudomonadati</taxon>
        <taxon>Pseudomonadota</taxon>
        <taxon>Gammaproteobacteria</taxon>
        <taxon>Alteromonadales</taxon>
        <taxon>Alteromonadaceae</taxon>
        <taxon>Alteromonas/Salinimonas group</taxon>
        <taxon>Alteromonas</taxon>
    </lineage>
</organism>
<evidence type="ECO:0000313" key="5">
    <source>
        <dbReference type="EMBL" id="OFC70834.1"/>
    </source>
</evidence>
<evidence type="ECO:0000256" key="2">
    <source>
        <dbReference type="SAM" id="SignalP"/>
    </source>
</evidence>
<dbReference type="Gene3D" id="2.40.420.20">
    <property type="match status" value="1"/>
</dbReference>
<feature type="chain" id="PRO_5009209644" evidence="2">
    <location>
        <begin position="26"/>
        <end position="365"/>
    </location>
</feature>
<dbReference type="InterPro" id="IPR058627">
    <property type="entry name" value="MdtA-like_C"/>
</dbReference>
<dbReference type="GO" id="GO:1990281">
    <property type="term" value="C:efflux pump complex"/>
    <property type="evidence" value="ECO:0007669"/>
    <property type="project" value="TreeGrafter"/>
</dbReference>
<gene>
    <name evidence="5" type="ORF">BFC18_10280</name>
</gene>
<dbReference type="PANTHER" id="PTHR30469:SF20">
    <property type="entry name" value="EFFLUX RND TRANSPORTER PERIPLASMIC ADAPTOR SUBUNIT"/>
    <property type="match status" value="1"/>
</dbReference>
<dbReference type="STRING" id="1656094.BFC18_10280"/>
<dbReference type="InterPro" id="IPR058624">
    <property type="entry name" value="MdtA-like_HH"/>
</dbReference>
<evidence type="ECO:0000259" key="3">
    <source>
        <dbReference type="Pfam" id="PF25876"/>
    </source>
</evidence>
<dbReference type="EMBL" id="MDHN01000021">
    <property type="protein sequence ID" value="OFC70834.1"/>
    <property type="molecule type" value="Genomic_DNA"/>
</dbReference>
<dbReference type="InterPro" id="IPR006143">
    <property type="entry name" value="RND_pump_MFP"/>
</dbReference>
<feature type="signal peptide" evidence="2">
    <location>
        <begin position="1"/>
        <end position="25"/>
    </location>
</feature>